<dbReference type="Proteomes" id="UP001064048">
    <property type="component" value="Chromosome 14"/>
</dbReference>
<dbReference type="EMBL" id="CM046114">
    <property type="protein sequence ID" value="KAI8419935.1"/>
    <property type="molecule type" value="Genomic_DNA"/>
</dbReference>
<proteinExistence type="predicted"/>
<name>A0ACC0J763_CHOFU</name>
<evidence type="ECO:0000313" key="1">
    <source>
        <dbReference type="EMBL" id="KAI8419935.1"/>
    </source>
</evidence>
<keyword evidence="2" id="KW-1185">Reference proteome</keyword>
<accession>A0ACC0J763</accession>
<reference evidence="1 2" key="1">
    <citation type="journal article" date="2022" name="Genome Biol. Evol.">
        <title>The Spruce Budworm Genome: Reconstructing the Evolutionary History of Antifreeze Proteins.</title>
        <authorList>
            <person name="Beliveau C."/>
            <person name="Gagne P."/>
            <person name="Picq S."/>
            <person name="Vernygora O."/>
            <person name="Keeling C.I."/>
            <person name="Pinkney K."/>
            <person name="Doucet D."/>
            <person name="Wen F."/>
            <person name="Johnston J.S."/>
            <person name="Maaroufi H."/>
            <person name="Boyle B."/>
            <person name="Laroche J."/>
            <person name="Dewar K."/>
            <person name="Juretic N."/>
            <person name="Blackburn G."/>
            <person name="Nisole A."/>
            <person name="Brunet B."/>
            <person name="Brandao M."/>
            <person name="Lumley L."/>
            <person name="Duan J."/>
            <person name="Quan G."/>
            <person name="Lucarotti C.J."/>
            <person name="Roe A.D."/>
            <person name="Sperling F.A.H."/>
            <person name="Levesque R.C."/>
            <person name="Cusson M."/>
        </authorList>
    </citation>
    <scope>NUCLEOTIDE SEQUENCE [LARGE SCALE GENOMIC DNA]</scope>
    <source>
        <strain evidence="1">Glfc:IPQL:Cfum</strain>
    </source>
</reference>
<evidence type="ECO:0000313" key="2">
    <source>
        <dbReference type="Proteomes" id="UP001064048"/>
    </source>
</evidence>
<protein>
    <submittedName>
        <fullName evidence="1">Uncharacterized protein</fullName>
    </submittedName>
</protein>
<gene>
    <name evidence="1" type="ORF">MSG28_008553</name>
</gene>
<sequence length="92" mass="10118">MLIIYTELTLVKHISLSLNVDFEKKVLSGFAVLSIDVLQDSNQVILDASNLTIESVELEDGTSLEYVLDEPVPNYGSKFTITLPKISSSGEK</sequence>
<organism evidence="1 2">
    <name type="scientific">Choristoneura fumiferana</name>
    <name type="common">Spruce budworm moth</name>
    <name type="synonym">Archips fumiferana</name>
    <dbReference type="NCBI Taxonomy" id="7141"/>
    <lineage>
        <taxon>Eukaryota</taxon>
        <taxon>Metazoa</taxon>
        <taxon>Ecdysozoa</taxon>
        <taxon>Arthropoda</taxon>
        <taxon>Hexapoda</taxon>
        <taxon>Insecta</taxon>
        <taxon>Pterygota</taxon>
        <taxon>Neoptera</taxon>
        <taxon>Endopterygota</taxon>
        <taxon>Lepidoptera</taxon>
        <taxon>Glossata</taxon>
        <taxon>Ditrysia</taxon>
        <taxon>Tortricoidea</taxon>
        <taxon>Tortricidae</taxon>
        <taxon>Tortricinae</taxon>
        <taxon>Choristoneura</taxon>
    </lineage>
</organism>
<comment type="caution">
    <text evidence="1">The sequence shown here is derived from an EMBL/GenBank/DDBJ whole genome shotgun (WGS) entry which is preliminary data.</text>
</comment>